<dbReference type="AlphaFoldDB" id="A0A2W5TDV8"/>
<keyword evidence="3 6" id="KW-0812">Transmembrane</keyword>
<sequence>MSFNTVTSSFKVARRRKSPLAETVQVGVLAGFAAIGFALIGAYVAMDKRHVVEDTLTLSQIAYALMAIAAGYVAGRDTQGRPSGSRVVLHGALAGFAGGLCVSALLLLMTSVNLRSTLVAASPMLTKALSLGAPLGSLQALAQLPALGALLGVIGGVFAALPGRYRRALTYGFGVVLIVGLFRDVFVSVLDNLPDLNGPETEVFGSGGLNRVPALVLLLAGALFCLLRDRWNAQIDPARRARSSKVGLAVLLVGVLILPLVTNDFVAQVAMLVALYMLMGMGLNIELGLAGLVDLGFVAFFAVGAYTVALMCSSGPLALVDVSFWVALPVAVVLAAGAGMLFGLPVLRVRGDYLAMATLGLGEIIRVLVLSDALAPYLGGSQGIIEIDHPRIFGVSLQSPAALYYLALALAGVVAFISWRLQHARIGRAWLAMREDEDVAQALGIDPVASKLLAYTIGAAFAGAAGAVFAALVGSVYPHSFQLLVSINVLAILVIGGLGSLPGVLVGAIVLIGLPELLREFGEFRYLFYGIALVAMMHVRAEGLWPATTGTKESAHA</sequence>
<reference evidence="7 8" key="1">
    <citation type="submission" date="2017-08" db="EMBL/GenBank/DDBJ databases">
        <title>Infants hospitalized years apart are colonized by the same room-sourced microbial strains.</title>
        <authorList>
            <person name="Brooks B."/>
            <person name="Olm M.R."/>
            <person name="Firek B.A."/>
            <person name="Baker R."/>
            <person name="Thomas B.C."/>
            <person name="Morowitz M.J."/>
            <person name="Banfield J.F."/>
        </authorList>
    </citation>
    <scope>NUCLEOTIDE SEQUENCE [LARGE SCALE GENOMIC DNA]</scope>
    <source>
        <strain evidence="7">S2_005_001_R2_27</strain>
    </source>
</reference>
<dbReference type="Proteomes" id="UP000248887">
    <property type="component" value="Unassembled WGS sequence"/>
</dbReference>
<keyword evidence="2" id="KW-1003">Cell membrane</keyword>
<evidence type="ECO:0000256" key="4">
    <source>
        <dbReference type="ARBA" id="ARBA00022989"/>
    </source>
</evidence>
<dbReference type="EMBL" id="QFQD01000009">
    <property type="protein sequence ID" value="PZQ84470.1"/>
    <property type="molecule type" value="Genomic_DNA"/>
</dbReference>
<feature type="transmembrane region" description="Helical" evidence="6">
    <location>
        <begin position="140"/>
        <end position="161"/>
    </location>
</feature>
<comment type="subcellular location">
    <subcellularLocation>
        <location evidence="1">Cell membrane</location>
        <topology evidence="1">Multi-pass membrane protein</topology>
    </subcellularLocation>
</comment>
<evidence type="ECO:0000313" key="8">
    <source>
        <dbReference type="Proteomes" id="UP000248887"/>
    </source>
</evidence>
<dbReference type="CDD" id="cd06581">
    <property type="entry name" value="TM_PBP1_LivM_like"/>
    <property type="match status" value="1"/>
</dbReference>
<evidence type="ECO:0000256" key="6">
    <source>
        <dbReference type="SAM" id="Phobius"/>
    </source>
</evidence>
<dbReference type="Pfam" id="PF02653">
    <property type="entry name" value="BPD_transp_2"/>
    <property type="match status" value="1"/>
</dbReference>
<dbReference type="InterPro" id="IPR043428">
    <property type="entry name" value="LivM-like"/>
</dbReference>
<evidence type="ECO:0000313" key="7">
    <source>
        <dbReference type="EMBL" id="PZQ84470.1"/>
    </source>
</evidence>
<feature type="transmembrane region" description="Helical" evidence="6">
    <location>
        <begin position="87"/>
        <end position="109"/>
    </location>
</feature>
<dbReference type="PANTHER" id="PTHR30482:SF10">
    <property type="entry name" value="HIGH-AFFINITY BRANCHED-CHAIN AMINO ACID TRANSPORT PROTEIN BRAE"/>
    <property type="match status" value="1"/>
</dbReference>
<proteinExistence type="predicted"/>
<evidence type="ECO:0000256" key="2">
    <source>
        <dbReference type="ARBA" id="ARBA00022475"/>
    </source>
</evidence>
<comment type="caution">
    <text evidence="7">The sequence shown here is derived from an EMBL/GenBank/DDBJ whole genome shotgun (WGS) entry which is preliminary data.</text>
</comment>
<dbReference type="GO" id="GO:0005886">
    <property type="term" value="C:plasma membrane"/>
    <property type="evidence" value="ECO:0007669"/>
    <property type="project" value="UniProtKB-SubCell"/>
</dbReference>
<accession>A0A2W5TDV8</accession>
<evidence type="ECO:0000256" key="5">
    <source>
        <dbReference type="ARBA" id="ARBA00023136"/>
    </source>
</evidence>
<evidence type="ECO:0000256" key="1">
    <source>
        <dbReference type="ARBA" id="ARBA00004651"/>
    </source>
</evidence>
<keyword evidence="4 6" id="KW-1133">Transmembrane helix</keyword>
<protein>
    <submittedName>
        <fullName evidence="7">Branched-chain amino acid ABC transporter permease</fullName>
    </submittedName>
</protein>
<feature type="transmembrane region" description="Helical" evidence="6">
    <location>
        <begin position="402"/>
        <end position="421"/>
    </location>
</feature>
<feature type="transmembrane region" description="Helical" evidence="6">
    <location>
        <begin position="209"/>
        <end position="227"/>
    </location>
</feature>
<feature type="transmembrane region" description="Helical" evidence="6">
    <location>
        <begin position="57"/>
        <end position="75"/>
    </location>
</feature>
<feature type="transmembrane region" description="Helical" evidence="6">
    <location>
        <begin position="526"/>
        <end position="545"/>
    </location>
</feature>
<keyword evidence="5 6" id="KW-0472">Membrane</keyword>
<feature type="transmembrane region" description="Helical" evidence="6">
    <location>
        <begin position="324"/>
        <end position="347"/>
    </location>
</feature>
<feature type="transmembrane region" description="Helical" evidence="6">
    <location>
        <begin position="289"/>
        <end position="312"/>
    </location>
</feature>
<feature type="transmembrane region" description="Helical" evidence="6">
    <location>
        <begin position="489"/>
        <end position="514"/>
    </location>
</feature>
<evidence type="ECO:0000256" key="3">
    <source>
        <dbReference type="ARBA" id="ARBA00022692"/>
    </source>
</evidence>
<name>A0A2W5TDV8_ANCNO</name>
<feature type="transmembrane region" description="Helical" evidence="6">
    <location>
        <begin position="452"/>
        <end position="477"/>
    </location>
</feature>
<feature type="transmembrane region" description="Helical" evidence="6">
    <location>
        <begin position="168"/>
        <end position="189"/>
    </location>
</feature>
<dbReference type="PANTHER" id="PTHR30482">
    <property type="entry name" value="HIGH-AFFINITY BRANCHED-CHAIN AMINO ACID TRANSPORT SYSTEM PERMEASE"/>
    <property type="match status" value="1"/>
</dbReference>
<organism evidence="7 8">
    <name type="scientific">Ancylobacter novellus</name>
    <name type="common">Thiobacillus novellus</name>
    <dbReference type="NCBI Taxonomy" id="921"/>
    <lineage>
        <taxon>Bacteria</taxon>
        <taxon>Pseudomonadati</taxon>
        <taxon>Pseudomonadota</taxon>
        <taxon>Alphaproteobacteria</taxon>
        <taxon>Hyphomicrobiales</taxon>
        <taxon>Xanthobacteraceae</taxon>
        <taxon>Ancylobacter</taxon>
    </lineage>
</organism>
<dbReference type="InterPro" id="IPR001851">
    <property type="entry name" value="ABC_transp_permease"/>
</dbReference>
<dbReference type="GO" id="GO:0015658">
    <property type="term" value="F:branched-chain amino acid transmembrane transporter activity"/>
    <property type="evidence" value="ECO:0007669"/>
    <property type="project" value="InterPro"/>
</dbReference>
<feature type="transmembrane region" description="Helical" evidence="6">
    <location>
        <begin position="20"/>
        <end position="45"/>
    </location>
</feature>
<feature type="transmembrane region" description="Helical" evidence="6">
    <location>
        <begin position="248"/>
        <end position="277"/>
    </location>
</feature>
<gene>
    <name evidence="7" type="ORF">DI549_04685</name>
</gene>